<dbReference type="InterPro" id="IPR056884">
    <property type="entry name" value="NPHP3-like_N"/>
</dbReference>
<dbReference type="InterPro" id="IPR051165">
    <property type="entry name" value="Multifunctional_ANK_Repeat"/>
</dbReference>
<dbReference type="InterPro" id="IPR002110">
    <property type="entry name" value="Ankyrin_rpt"/>
</dbReference>
<dbReference type="Pfam" id="PF24883">
    <property type="entry name" value="NPHP3_N"/>
    <property type="match status" value="1"/>
</dbReference>
<dbReference type="EMBL" id="JEMN01001360">
    <property type="protein sequence ID" value="KXH39277.1"/>
    <property type="molecule type" value="Genomic_DNA"/>
</dbReference>
<evidence type="ECO:0000313" key="6">
    <source>
        <dbReference type="EMBL" id="KXH39277.1"/>
    </source>
</evidence>
<feature type="repeat" description="ANK" evidence="3">
    <location>
        <begin position="912"/>
        <end position="944"/>
    </location>
</feature>
<feature type="repeat" description="ANK" evidence="3">
    <location>
        <begin position="777"/>
        <end position="809"/>
    </location>
</feature>
<comment type="caution">
    <text evidence="6">The sequence shown here is derived from an EMBL/GenBank/DDBJ whole genome shotgun (WGS) entry which is preliminary data.</text>
</comment>
<dbReference type="Gene3D" id="1.20.120.1020">
    <property type="entry name" value="Prion-inhibition and propagation, HeLo domain"/>
    <property type="match status" value="1"/>
</dbReference>
<dbReference type="SUPFAM" id="SSF48403">
    <property type="entry name" value="Ankyrin repeat"/>
    <property type="match status" value="2"/>
</dbReference>
<feature type="repeat" description="ANK" evidence="3">
    <location>
        <begin position="876"/>
        <end position="908"/>
    </location>
</feature>
<accession>A0A135STZ9</accession>
<reference evidence="6 7" key="1">
    <citation type="submission" date="2014-02" db="EMBL/GenBank/DDBJ databases">
        <title>The genome sequence of Colletotrichum nymphaeae SA-01.</title>
        <authorList>
            <person name="Baroncelli R."/>
            <person name="Thon M.R."/>
        </authorList>
    </citation>
    <scope>NUCLEOTIDE SEQUENCE [LARGE SCALE GENOMIC DNA]</scope>
    <source>
        <strain evidence="6 7">SA-01</strain>
    </source>
</reference>
<dbReference type="Pfam" id="PF14479">
    <property type="entry name" value="HeLo"/>
    <property type="match status" value="1"/>
</dbReference>
<feature type="repeat" description="ANK" evidence="3">
    <location>
        <begin position="810"/>
        <end position="842"/>
    </location>
</feature>
<evidence type="ECO:0000313" key="7">
    <source>
        <dbReference type="Proteomes" id="UP000070054"/>
    </source>
</evidence>
<dbReference type="Pfam" id="PF13637">
    <property type="entry name" value="Ank_4"/>
    <property type="match status" value="2"/>
</dbReference>
<evidence type="ECO:0000256" key="3">
    <source>
        <dbReference type="PROSITE-ProRule" id="PRU00023"/>
    </source>
</evidence>
<keyword evidence="2 3" id="KW-0040">ANK repeat</keyword>
<feature type="repeat" description="ANK" evidence="3">
    <location>
        <begin position="945"/>
        <end position="977"/>
    </location>
</feature>
<dbReference type="PRINTS" id="PR01415">
    <property type="entry name" value="ANKYRIN"/>
</dbReference>
<dbReference type="PANTHER" id="PTHR24123:SF33">
    <property type="entry name" value="PROTEIN HOS4"/>
    <property type="match status" value="1"/>
</dbReference>
<evidence type="ECO:0000256" key="2">
    <source>
        <dbReference type="ARBA" id="ARBA00023043"/>
    </source>
</evidence>
<dbReference type="OrthoDB" id="539213at2759"/>
<dbReference type="SUPFAM" id="SSF52540">
    <property type="entry name" value="P-loop containing nucleoside triphosphate hydrolases"/>
    <property type="match status" value="1"/>
</dbReference>
<dbReference type="Pfam" id="PF12796">
    <property type="entry name" value="Ank_2"/>
    <property type="match status" value="3"/>
</dbReference>
<feature type="domain" description="Prion-inhibition and propagation HeLo" evidence="4">
    <location>
        <begin position="5"/>
        <end position="175"/>
    </location>
</feature>
<feature type="repeat" description="ANK" evidence="3">
    <location>
        <begin position="1149"/>
        <end position="1181"/>
    </location>
</feature>
<dbReference type="InterPro" id="IPR038305">
    <property type="entry name" value="HeLo_sf"/>
</dbReference>
<feature type="domain" description="Nephrocystin 3-like N-terminal" evidence="5">
    <location>
        <begin position="242"/>
        <end position="412"/>
    </location>
</feature>
<dbReference type="PANTHER" id="PTHR24123">
    <property type="entry name" value="ANKYRIN REPEAT-CONTAINING"/>
    <property type="match status" value="1"/>
</dbReference>
<dbReference type="Proteomes" id="UP000070054">
    <property type="component" value="Unassembled WGS sequence"/>
</dbReference>
<sequence length="1291" mass="144215">MEPVGLAVGIAGLAGILSTCLDVIERVDIYKDFDRDSRSLAAQFAAGKLRLKQWAYDVGFREGKLSDDHHAALDEPQVRLVTRELLNVIKEVCGGSATTFQQRTLQPETGLDVDFTMLTYGIDSLQSSQRPKESRRQKLAWSLRGKARHASQVERFGVLVEFLHDLVPPNSATSNREPVTGSGEACKHGHDNRTWLNELRQTLCRLEEEMEAETRRDLRTWLGCPPPTDLFHESKQKRLERTCDWVLIRHEFVEWLAPCAESVNTEKLLWINGPAGLGKTVLCASIVEYLMSTSQAPVAYYFLSSDFESRDNPYAVVRSWVHQLTSCNQVAYQLARDVWLAQHEESATQVEVVNLLRQVVQVIPGVFLVLDGLDECTWLGKSQHDNKSLRGFLNAVTQAVADTCSRILVVSRDEPEIRSGMFNSTRCRELKIVPEYVQSDVARYSRSIVDRMLPKKDDATRQSVSLMLANRSNGKFLWIKLHQRSLQSWKNQRQLEAAINHIPPDLEASYERNWARISGLSETARERAYNILQWTAFALRPLTVNEISEAVLIDEGSGEFPSDELPDEINDDFIDSEIQTPCGSLLEIRGNPPDVELGLRTVHLTHFSIKQHFLRNISAQRPPDGDSRISNEILQRSRLAKLCLRYINSSHFRGSEEDVISTARKSQLQEKTKKNYVKRSFQNYATVSWYEHLAHGYDHDDTLSMLVCSLFDVLNPSWRVWRELFETWKPDIGLGIDYRAPPRHGGPLHYATKLGIAKLVSDLIQKGEDLIDSKAPFGRTALNIASSAGNLQISQILLDAGADCSISNEAGSTPLIEATHQGALDVVKLLLERGADHKASNNDKWTALNLASHHGYPAIVMLLLQQGADISSANAFGWSPLNAASYHGNLEVVKLLLQEGATVSQTNHDARSPRSPIHWASVRGHHEIVEILLEKGADVEAVAERGWKPLHMASSLGHLKTVKLLLANGADTKAVNEDKWTPGYLAASNGHVEVVNQLMNSGDDCRDTNTLPDSISLEGVSRAWRDQPAGILPSKPLVENPTIGDVTGWTELHEASRRGHAEVVRFLLQEGNNDQSLADNRGWTPLHAASLNGHLGVAKVLLEGQGCKENHRDNNGRTPLFYASARGHHAVVKLLVHHYRADPRITDRYGSTPLSVACRNGHEEIVEYLLSLDNNLFESRDVLNRSLLWWARKGGNQHIVGLVIQTGSKLGIGFSEEDVPGTQSAEFVLPASWCDICMRSILDEQAHYNCSLCDGGDFDICLECEADKLKCQTEGHAWDKNEPQKEEAGLR</sequence>
<evidence type="ECO:0000259" key="5">
    <source>
        <dbReference type="Pfam" id="PF24883"/>
    </source>
</evidence>
<dbReference type="SMART" id="SM00248">
    <property type="entry name" value="ANK"/>
    <property type="match status" value="12"/>
</dbReference>
<dbReference type="Gene3D" id="1.25.40.20">
    <property type="entry name" value="Ankyrin repeat-containing domain"/>
    <property type="match status" value="4"/>
</dbReference>
<keyword evidence="1" id="KW-0677">Repeat</keyword>
<feature type="repeat" description="ANK" evidence="3">
    <location>
        <begin position="978"/>
        <end position="1010"/>
    </location>
</feature>
<dbReference type="InterPro" id="IPR036770">
    <property type="entry name" value="Ankyrin_rpt-contain_sf"/>
</dbReference>
<evidence type="ECO:0000256" key="1">
    <source>
        <dbReference type="ARBA" id="ARBA00022737"/>
    </source>
</evidence>
<keyword evidence="7" id="KW-1185">Reference proteome</keyword>
<dbReference type="Gene3D" id="3.40.50.300">
    <property type="entry name" value="P-loop containing nucleotide triphosphate hydrolases"/>
    <property type="match status" value="1"/>
</dbReference>
<dbReference type="InterPro" id="IPR029498">
    <property type="entry name" value="HeLo_dom"/>
</dbReference>
<evidence type="ECO:0000259" key="4">
    <source>
        <dbReference type="Pfam" id="PF14479"/>
    </source>
</evidence>
<dbReference type="InterPro" id="IPR027417">
    <property type="entry name" value="P-loop_NTPase"/>
</dbReference>
<organism evidence="6 7">
    <name type="scientific">Colletotrichum nymphaeae SA-01</name>
    <dbReference type="NCBI Taxonomy" id="1460502"/>
    <lineage>
        <taxon>Eukaryota</taxon>
        <taxon>Fungi</taxon>
        <taxon>Dikarya</taxon>
        <taxon>Ascomycota</taxon>
        <taxon>Pezizomycotina</taxon>
        <taxon>Sordariomycetes</taxon>
        <taxon>Hypocreomycetidae</taxon>
        <taxon>Glomerellales</taxon>
        <taxon>Glomerellaceae</taxon>
        <taxon>Colletotrichum</taxon>
        <taxon>Colletotrichum acutatum species complex</taxon>
    </lineage>
</organism>
<feature type="repeat" description="ANK" evidence="3">
    <location>
        <begin position="1115"/>
        <end position="1138"/>
    </location>
</feature>
<dbReference type="PROSITE" id="PS50297">
    <property type="entry name" value="ANK_REP_REGION"/>
    <property type="match status" value="10"/>
</dbReference>
<feature type="repeat" description="ANK" evidence="3">
    <location>
        <begin position="1081"/>
        <end position="1103"/>
    </location>
</feature>
<proteinExistence type="predicted"/>
<feature type="repeat" description="ANK" evidence="3">
    <location>
        <begin position="1047"/>
        <end position="1073"/>
    </location>
</feature>
<feature type="repeat" description="ANK" evidence="3">
    <location>
        <begin position="843"/>
        <end position="875"/>
    </location>
</feature>
<protein>
    <submittedName>
        <fullName evidence="6">Uncharacterized protein</fullName>
    </submittedName>
</protein>
<dbReference type="PROSITE" id="PS50088">
    <property type="entry name" value="ANK_REPEAT"/>
    <property type="match status" value="11"/>
</dbReference>
<name>A0A135STZ9_9PEZI</name>
<gene>
    <name evidence="6" type="ORF">CNYM01_04244</name>
</gene>